<organism evidence="10 11">
    <name type="scientific">Porites evermanni</name>
    <dbReference type="NCBI Taxonomy" id="104178"/>
    <lineage>
        <taxon>Eukaryota</taxon>
        <taxon>Metazoa</taxon>
        <taxon>Cnidaria</taxon>
        <taxon>Anthozoa</taxon>
        <taxon>Hexacorallia</taxon>
        <taxon>Scleractinia</taxon>
        <taxon>Fungiina</taxon>
        <taxon>Poritidae</taxon>
        <taxon>Porites</taxon>
    </lineage>
</organism>
<evidence type="ECO:0000256" key="2">
    <source>
        <dbReference type="ARBA" id="ARBA00022525"/>
    </source>
</evidence>
<feature type="disulfide bond" evidence="7">
    <location>
        <begin position="377"/>
        <end position="386"/>
    </location>
</feature>
<feature type="disulfide bond" evidence="7">
    <location>
        <begin position="415"/>
        <end position="424"/>
    </location>
</feature>
<dbReference type="SMART" id="SM00179">
    <property type="entry name" value="EGF_CA"/>
    <property type="match status" value="6"/>
</dbReference>
<evidence type="ECO:0000313" key="11">
    <source>
        <dbReference type="Proteomes" id="UP001159427"/>
    </source>
</evidence>
<dbReference type="InterPro" id="IPR051145">
    <property type="entry name" value="GAS-SHBG-PROS"/>
</dbReference>
<evidence type="ECO:0000256" key="5">
    <source>
        <dbReference type="ARBA" id="ARBA00023157"/>
    </source>
</evidence>
<evidence type="ECO:0000256" key="3">
    <source>
        <dbReference type="ARBA" id="ARBA00022536"/>
    </source>
</evidence>
<dbReference type="InterPro" id="IPR018097">
    <property type="entry name" value="EGF_Ca-bd_CS"/>
</dbReference>
<comment type="caution">
    <text evidence="10">The sequence shown here is derived from an EMBL/GenBank/DDBJ whole genome shotgun (WGS) entry which is preliminary data.</text>
</comment>
<dbReference type="Pfam" id="PF00008">
    <property type="entry name" value="EGF"/>
    <property type="match status" value="4"/>
</dbReference>
<name>A0ABN8LK48_9CNID</name>
<evidence type="ECO:0000256" key="1">
    <source>
        <dbReference type="ARBA" id="ARBA00004613"/>
    </source>
</evidence>
<evidence type="ECO:0000256" key="6">
    <source>
        <dbReference type="ARBA" id="ARBA00023180"/>
    </source>
</evidence>
<sequence length="601" mass="67054">MKFLFHCLVLAAMLELCSSQCREADWGKAFDKKGWTACQSTEYLNGLYRNDNWKDNDGIFLIEKARCCKAPAPNQNRPSTHVNANWWKTLDREQVWAVCPNGYFLQGFYRNSGNWLHNIEEGRCARPNNLPTEWLDCYDHDISSSFDKRGWAQCDTDYYLSGFYKGGCDKLYCIEKLKCCSMYDGCKMANWWGSFDREGWVKCDSSSHYITGLWRNNHKSSNDKISLLEEAKCCPAPAPDKGTPSTCKYADWVGLLDGTNVWANCPDGYFIQGFYRSSGDWLKSIESGRCCKPKTLPDRYESCYSEDIVGKFDNIGLSKCKQSGYYVAGIYKGGCDKLYCIEKLKCCKMNVDECRLSKPCKNGATCTDQAGSYSCKCTSAYSGKNCNTDVNECWDNPCKNGAICVNLKGSYRCDCKSGYTGKDCGTDINECKKNPCKNGATCVNLKGSYRCNCKSGYTGNNCETDINECTKNPCKNGATCVNLKGSHRCNCKSGYTGNNCETDINECTKNPCKNEATCVNLKGSYRCNCKSGFIGKNCETDINECTKNPCKNGVTCVNLAGSYRCHANSVILGTTVKQKSTNVSLLPARTEPHVWIELGAT</sequence>
<feature type="disulfide bond" evidence="7">
    <location>
        <begin position="529"/>
        <end position="538"/>
    </location>
</feature>
<keyword evidence="4" id="KW-0677">Repeat</keyword>
<dbReference type="SUPFAM" id="SSF57196">
    <property type="entry name" value="EGF/Laminin"/>
    <property type="match status" value="3"/>
</dbReference>
<keyword evidence="5 7" id="KW-1015">Disulfide bond</keyword>
<dbReference type="PRINTS" id="PR00010">
    <property type="entry name" value="EGFBLOOD"/>
</dbReference>
<dbReference type="PROSITE" id="PS00010">
    <property type="entry name" value="ASX_HYDROXYL"/>
    <property type="match status" value="4"/>
</dbReference>
<feature type="domain" description="EGF-like" evidence="9">
    <location>
        <begin position="503"/>
        <end position="539"/>
    </location>
</feature>
<keyword evidence="6" id="KW-0325">Glycoprotein</keyword>
<accession>A0ABN8LK48</accession>
<evidence type="ECO:0000256" key="4">
    <source>
        <dbReference type="ARBA" id="ARBA00022737"/>
    </source>
</evidence>
<evidence type="ECO:0000259" key="9">
    <source>
        <dbReference type="PROSITE" id="PS50026"/>
    </source>
</evidence>
<reference evidence="10 11" key="1">
    <citation type="submission" date="2022-05" db="EMBL/GenBank/DDBJ databases">
        <authorList>
            <consortium name="Genoscope - CEA"/>
            <person name="William W."/>
        </authorList>
    </citation>
    <scope>NUCLEOTIDE SEQUENCE [LARGE SCALE GENOMIC DNA]</scope>
</reference>
<feature type="chain" id="PRO_5046929190" description="EGF-like domain-containing protein" evidence="8">
    <location>
        <begin position="20"/>
        <end position="601"/>
    </location>
</feature>
<dbReference type="InterPro" id="IPR049883">
    <property type="entry name" value="NOTCH1_EGF-like"/>
</dbReference>
<feature type="domain" description="EGF-like" evidence="9">
    <location>
        <begin position="427"/>
        <end position="463"/>
    </location>
</feature>
<keyword evidence="2" id="KW-0964">Secreted</keyword>
<dbReference type="PROSITE" id="PS01187">
    <property type="entry name" value="EGF_CA"/>
    <property type="match status" value="3"/>
</dbReference>
<keyword evidence="8" id="KW-0732">Signal</keyword>
<feature type="disulfide bond" evidence="7">
    <location>
        <begin position="491"/>
        <end position="500"/>
    </location>
</feature>
<feature type="domain" description="EGF-like" evidence="9">
    <location>
        <begin position="541"/>
        <end position="577"/>
    </location>
</feature>
<evidence type="ECO:0000313" key="10">
    <source>
        <dbReference type="EMBL" id="CAH3017508.1"/>
    </source>
</evidence>
<dbReference type="InterPro" id="IPR009030">
    <property type="entry name" value="Growth_fac_rcpt_cys_sf"/>
</dbReference>
<dbReference type="InterPro" id="IPR000152">
    <property type="entry name" value="EGF-type_Asp/Asn_hydroxyl_site"/>
</dbReference>
<dbReference type="InterPro" id="IPR001881">
    <property type="entry name" value="EGF-like_Ca-bd_dom"/>
</dbReference>
<dbReference type="InterPro" id="IPR000742">
    <property type="entry name" value="EGF"/>
</dbReference>
<dbReference type="SUPFAM" id="SSF57184">
    <property type="entry name" value="Growth factor receptor domain"/>
    <property type="match status" value="1"/>
</dbReference>
<feature type="domain" description="EGF-like" evidence="9">
    <location>
        <begin position="389"/>
        <end position="425"/>
    </location>
</feature>
<proteinExistence type="predicted"/>
<dbReference type="EMBL" id="CALNXI010000064">
    <property type="protein sequence ID" value="CAH3017508.1"/>
    <property type="molecule type" value="Genomic_DNA"/>
</dbReference>
<dbReference type="SMART" id="SM00181">
    <property type="entry name" value="EGF"/>
    <property type="match status" value="6"/>
</dbReference>
<feature type="non-terminal residue" evidence="10">
    <location>
        <position position="601"/>
    </location>
</feature>
<dbReference type="Proteomes" id="UP001159427">
    <property type="component" value="Unassembled WGS sequence"/>
</dbReference>
<comment type="caution">
    <text evidence="7">Lacks conserved residue(s) required for the propagation of feature annotation.</text>
</comment>
<evidence type="ECO:0000256" key="8">
    <source>
        <dbReference type="SAM" id="SignalP"/>
    </source>
</evidence>
<dbReference type="PROSITE" id="PS50026">
    <property type="entry name" value="EGF_3"/>
    <property type="match status" value="6"/>
</dbReference>
<dbReference type="Pfam" id="PF07645">
    <property type="entry name" value="EGF_CA"/>
    <property type="match status" value="2"/>
</dbReference>
<keyword evidence="3 7" id="KW-0245">EGF-like domain</keyword>
<evidence type="ECO:0000256" key="7">
    <source>
        <dbReference type="PROSITE-ProRule" id="PRU00076"/>
    </source>
</evidence>
<feature type="signal peptide" evidence="8">
    <location>
        <begin position="1"/>
        <end position="19"/>
    </location>
</feature>
<comment type="subcellular location">
    <subcellularLocation>
        <location evidence="1">Secreted</location>
    </subcellularLocation>
</comment>
<gene>
    <name evidence="10" type="ORF">PEVE_00038139</name>
</gene>
<feature type="domain" description="EGF-like" evidence="9">
    <location>
        <begin position="465"/>
        <end position="501"/>
    </location>
</feature>
<dbReference type="Gene3D" id="2.10.25.10">
    <property type="entry name" value="Laminin"/>
    <property type="match status" value="6"/>
</dbReference>
<feature type="domain" description="EGF-like" evidence="9">
    <location>
        <begin position="350"/>
        <end position="387"/>
    </location>
</feature>
<feature type="disulfide bond" evidence="7">
    <location>
        <begin position="453"/>
        <end position="462"/>
    </location>
</feature>
<dbReference type="PANTHER" id="PTHR24040">
    <property type="entry name" value="LAMININ G-LIKE DOMAIN-CONTAINING PROTEIN"/>
    <property type="match status" value="1"/>
</dbReference>
<dbReference type="PROSITE" id="PS00022">
    <property type="entry name" value="EGF_1"/>
    <property type="match status" value="5"/>
</dbReference>
<protein>
    <recommendedName>
        <fullName evidence="9">EGF-like domain-containing protein</fullName>
    </recommendedName>
</protein>
<dbReference type="PANTHER" id="PTHR24040:SF13">
    <property type="entry name" value="FIBROPELLIN-1"/>
    <property type="match status" value="1"/>
</dbReference>
<keyword evidence="11" id="KW-1185">Reference proteome</keyword>
<dbReference type="CDD" id="cd00054">
    <property type="entry name" value="EGF_CA"/>
    <property type="match status" value="6"/>
</dbReference>
<dbReference type="PROSITE" id="PS01186">
    <property type="entry name" value="EGF_2"/>
    <property type="match status" value="4"/>
</dbReference>